<keyword evidence="2" id="KW-1185">Reference proteome</keyword>
<dbReference type="InterPro" id="IPR029058">
    <property type="entry name" value="AB_hydrolase_fold"/>
</dbReference>
<dbReference type="PANTHER" id="PTHR43798">
    <property type="entry name" value="MONOACYLGLYCEROL LIPASE"/>
    <property type="match status" value="1"/>
</dbReference>
<proteinExistence type="predicted"/>
<dbReference type="KEGG" id="kan:IMCC3317_33390"/>
<dbReference type="Pfam" id="PF03096">
    <property type="entry name" value="Ndr"/>
    <property type="match status" value="1"/>
</dbReference>
<dbReference type="EC" id="3.7.1.8" evidence="1"/>
<dbReference type="OrthoDB" id="7172093at2"/>
<evidence type="ECO:0000313" key="1">
    <source>
        <dbReference type="EMBL" id="QHI37956.1"/>
    </source>
</evidence>
<accession>A0A7L4ZP28</accession>
<name>A0A7L4ZP28_9FLAO</name>
<organism evidence="1 2">
    <name type="scientific">Kordia antarctica</name>
    <dbReference type="NCBI Taxonomy" id="1218801"/>
    <lineage>
        <taxon>Bacteria</taxon>
        <taxon>Pseudomonadati</taxon>
        <taxon>Bacteroidota</taxon>
        <taxon>Flavobacteriia</taxon>
        <taxon>Flavobacteriales</taxon>
        <taxon>Flavobacteriaceae</taxon>
        <taxon>Kordia</taxon>
    </lineage>
</organism>
<dbReference type="RefSeq" id="WP_160130536.1">
    <property type="nucleotide sequence ID" value="NZ_CP019288.1"/>
</dbReference>
<dbReference type="SUPFAM" id="SSF53474">
    <property type="entry name" value="alpha/beta-Hydrolases"/>
    <property type="match status" value="1"/>
</dbReference>
<protein>
    <submittedName>
        <fullName evidence="1">2-hydroxy-6-oxo-6-phenylhexa-2,4-dienoate hydrolase</fullName>
        <ecNumber evidence="1">3.7.1.8</ecNumber>
    </submittedName>
</protein>
<keyword evidence="1" id="KW-0378">Hydrolase</keyword>
<gene>
    <name evidence="1" type="primary">bphD</name>
    <name evidence="1" type="ORF">IMCC3317_33390</name>
</gene>
<dbReference type="Gene3D" id="3.40.50.1820">
    <property type="entry name" value="alpha/beta hydrolase"/>
    <property type="match status" value="1"/>
</dbReference>
<dbReference type="AlphaFoldDB" id="A0A7L4ZP28"/>
<dbReference type="InterPro" id="IPR050266">
    <property type="entry name" value="AB_hydrolase_sf"/>
</dbReference>
<dbReference type="GO" id="GO:0016787">
    <property type="term" value="F:hydrolase activity"/>
    <property type="evidence" value="ECO:0007669"/>
    <property type="project" value="UniProtKB-KW"/>
</dbReference>
<dbReference type="Proteomes" id="UP000464657">
    <property type="component" value="Chromosome"/>
</dbReference>
<dbReference type="InterPro" id="IPR004142">
    <property type="entry name" value="NDRG"/>
</dbReference>
<dbReference type="EMBL" id="CP019288">
    <property type="protein sequence ID" value="QHI37956.1"/>
    <property type="molecule type" value="Genomic_DNA"/>
</dbReference>
<reference evidence="1 2" key="1">
    <citation type="journal article" date="2013" name="Int. J. Syst. Evol. Microbiol.">
        <title>Kordia antarctica sp. nov., isolated from Antarctic seawater.</title>
        <authorList>
            <person name="Baek K."/>
            <person name="Choi A."/>
            <person name="Kang I."/>
            <person name="Lee K."/>
            <person name="Cho J.C."/>
        </authorList>
    </citation>
    <scope>NUCLEOTIDE SEQUENCE [LARGE SCALE GENOMIC DNA]</scope>
    <source>
        <strain evidence="1 2">IMCC3317</strain>
    </source>
</reference>
<evidence type="ECO:0000313" key="2">
    <source>
        <dbReference type="Proteomes" id="UP000464657"/>
    </source>
</evidence>
<sequence>MQKKQKLYFLSGTMCTAQLWDFVCDELPRFECVFIDTTSANSFNEIDALLNETLEENACVVAFSMGAYSAMHFAVSNPNRIEKMIMIAASANGLDAKELQLRKSTIHFLEKHTYKGISNARALQFLHPKNHQNNELIQVIKDMDAELGKEVLIRQLKATSLRVDLTHELKNIETKIHIIASKEDALVNINHVKNTQQRLPKATITVLKNCGHMIPLEMPDLVRNTILQFFI</sequence>